<comment type="caution">
    <text evidence="1">The sequence shown here is derived from an EMBL/GenBank/DDBJ whole genome shotgun (WGS) entry which is preliminary data.</text>
</comment>
<sequence>MKVAIIGAGLSGLSCAHELEMNGINPTIYEKNDYIGEAHPHVGGDLRIVHRPIKDSITYYKKLGIELKPLNKVNRIVHYSPNKRTVINGDLGYFLKRGKEQDSCKNQIYAQLKKSKILFNQLADYENLSKKYDYVVIANGNSNFTEELGCWQQWVTTHVRGAIVLGDFDPNALIVWINKDYCKNGYVYLTPFNNKRASLISITTDVNEKQIDWFWEAFLYTENIKYTIIEEFKLQHKTGYVYPHKTENIYFVGNAAGSIDPFLGFGVMNSITTGIMAARSILYGKDYEKLIKDRVVANMHMHAFRKAYNRMSNKDYDLLITAIGLPGIKQLFYDTGLNVVEHGGGILGMMNKIKKNENTKNKNTLLRR</sequence>
<dbReference type="InterPro" id="IPR050407">
    <property type="entry name" value="Geranylgeranyl_reductase"/>
</dbReference>
<dbReference type="InterPro" id="IPR036188">
    <property type="entry name" value="FAD/NAD-bd_sf"/>
</dbReference>
<proteinExistence type="predicted"/>
<dbReference type="Gene3D" id="3.50.50.60">
    <property type="entry name" value="FAD/NAD(P)-binding domain"/>
    <property type="match status" value="1"/>
</dbReference>
<dbReference type="PANTHER" id="PTHR42685:SF18">
    <property type="entry name" value="DIGERANYLGERANYLGLYCEROPHOSPHOLIPID REDUCTASE"/>
    <property type="match status" value="1"/>
</dbReference>
<dbReference type="AlphaFoldDB" id="A0A4R2KUY3"/>
<dbReference type="Pfam" id="PF13450">
    <property type="entry name" value="NAD_binding_8"/>
    <property type="match status" value="1"/>
</dbReference>
<dbReference type="PROSITE" id="PS51257">
    <property type="entry name" value="PROKAR_LIPOPROTEIN"/>
    <property type="match status" value="1"/>
</dbReference>
<dbReference type="PRINTS" id="PR00420">
    <property type="entry name" value="RNGMNOXGNASE"/>
</dbReference>
<keyword evidence="2" id="KW-1185">Reference proteome</keyword>
<organism evidence="1 2">
    <name type="scientific">Marinisporobacter balticus</name>
    <dbReference type="NCBI Taxonomy" id="2018667"/>
    <lineage>
        <taxon>Bacteria</taxon>
        <taxon>Bacillati</taxon>
        <taxon>Bacillota</taxon>
        <taxon>Clostridia</taxon>
        <taxon>Peptostreptococcales</taxon>
        <taxon>Thermotaleaceae</taxon>
        <taxon>Marinisporobacter</taxon>
    </lineage>
</organism>
<evidence type="ECO:0000313" key="2">
    <source>
        <dbReference type="Proteomes" id="UP000294919"/>
    </source>
</evidence>
<dbReference type="Proteomes" id="UP000294919">
    <property type="component" value="Unassembled WGS sequence"/>
</dbReference>
<gene>
    <name evidence="1" type="ORF">EV214_11030</name>
</gene>
<evidence type="ECO:0000313" key="1">
    <source>
        <dbReference type="EMBL" id="TCO74959.1"/>
    </source>
</evidence>
<reference evidence="1 2" key="1">
    <citation type="submission" date="2019-03" db="EMBL/GenBank/DDBJ databases">
        <title>Genomic Encyclopedia of Type Strains, Phase IV (KMG-IV): sequencing the most valuable type-strain genomes for metagenomic binning, comparative biology and taxonomic classification.</title>
        <authorList>
            <person name="Goeker M."/>
        </authorList>
    </citation>
    <scope>NUCLEOTIDE SEQUENCE [LARGE SCALE GENOMIC DNA]</scope>
    <source>
        <strain evidence="1 2">DSM 102940</strain>
    </source>
</reference>
<dbReference type="EMBL" id="SLWV01000010">
    <property type="protein sequence ID" value="TCO74959.1"/>
    <property type="molecule type" value="Genomic_DNA"/>
</dbReference>
<protein>
    <submittedName>
        <fullName evidence="1">Flavin-dependent dehydrogenase</fullName>
    </submittedName>
</protein>
<accession>A0A4R2KUY3</accession>
<dbReference type="OrthoDB" id="25353at2"/>
<name>A0A4R2KUY3_9FIRM</name>
<dbReference type="SUPFAM" id="SSF51905">
    <property type="entry name" value="FAD/NAD(P)-binding domain"/>
    <property type="match status" value="1"/>
</dbReference>
<dbReference type="PANTHER" id="PTHR42685">
    <property type="entry name" value="GERANYLGERANYL DIPHOSPHATE REDUCTASE"/>
    <property type="match status" value="1"/>
</dbReference>
<dbReference type="RefSeq" id="WP_132244803.1">
    <property type="nucleotide sequence ID" value="NZ_SLWV01000010.1"/>
</dbReference>